<reference evidence="7" key="3">
    <citation type="submission" date="2017-10" db="EMBL/GenBank/DDBJ databases">
        <authorList>
            <person name="Vrbovska V."/>
            <person name="Kovarovic V."/>
            <person name="Indrakova A."/>
        </authorList>
    </citation>
    <scope>NUCLEOTIDE SEQUENCE</scope>
    <source>
        <strain evidence="7">CCM 8730</strain>
    </source>
</reference>
<evidence type="ECO:0000256" key="5">
    <source>
        <dbReference type="SAM" id="Phobius"/>
    </source>
</evidence>
<reference evidence="8" key="4">
    <citation type="submission" date="2022-03" db="EMBL/GenBank/DDBJ databases">
        <title>Complete Genome Sequence of Staphylococcus edaphicus strain CCM 8731.</title>
        <authorList>
            <person name="Rimmer C.O."/>
            <person name="Thomas J.C."/>
        </authorList>
    </citation>
    <scope>NUCLEOTIDE SEQUENCE</scope>
    <source>
        <strain evidence="8">CCM 8731</strain>
    </source>
</reference>
<evidence type="ECO:0000256" key="1">
    <source>
        <dbReference type="ARBA" id="ARBA00004141"/>
    </source>
</evidence>
<dbReference type="Proteomes" id="UP000223828">
    <property type="component" value="Unassembled WGS sequence"/>
</dbReference>
<dbReference type="Proteomes" id="UP001056588">
    <property type="component" value="Chromosome"/>
</dbReference>
<evidence type="ECO:0000256" key="3">
    <source>
        <dbReference type="ARBA" id="ARBA00022989"/>
    </source>
</evidence>
<dbReference type="PANTHER" id="PTHR43077">
    <property type="entry name" value="TRANSPORT PERMEASE YVFS-RELATED"/>
    <property type="match status" value="1"/>
</dbReference>
<sequence>MNIFKSKLLWIAPIAILIILAIFSIAFYPAYNPKPKELPIAIVNHDEGTSIQNKDINIGKNLEDKLLDSDSDTIKWVKVDNEKEVRKGLDEQKYYGAAMFEKDFSKHAMSKTQKVVMDSKKQEMQDKVKSGEMPAEQAKQMQSQMAKSGATQDVKVKRAEFKTLTNNGANMQASQISANVLKGIGDNLNKQIAQQSLDTIEKQDVQVSANDIKGLTNPVDVVDQKVNKVKDHQGNGNASFLMFMPVWISSIVASILLFYAFRTSGNIKVSHRLIASLGQLGVGVVTALIGGFGYVYFMSVVQGFDFPEINKIGLFVSIALLGFIGLILGVMTWLGMKSIPIFFIAMFFSMQLVMFPKQMLPKFYQDYIVSWNPFTHYGEYLRELLYMDQPLEMNATMWMFVGFIIFGIVSSISAAMIRKHSDKRTEIPS</sequence>
<feature type="transmembrane region" description="Helical" evidence="5">
    <location>
        <begin position="395"/>
        <end position="417"/>
    </location>
</feature>
<evidence type="ECO:0000256" key="4">
    <source>
        <dbReference type="ARBA" id="ARBA00023136"/>
    </source>
</evidence>
<dbReference type="Gene3D" id="3.40.1710.10">
    <property type="entry name" value="abc type-2 transporter like domain"/>
    <property type="match status" value="1"/>
</dbReference>
<dbReference type="EMBL" id="CP093217">
    <property type="protein sequence ID" value="UQW82054.1"/>
    <property type="molecule type" value="Genomic_DNA"/>
</dbReference>
<dbReference type="RefSeq" id="WP_099090375.1">
    <property type="nucleotide sequence ID" value="NZ_CP093217.1"/>
</dbReference>
<keyword evidence="10" id="KW-1185">Reference proteome</keyword>
<dbReference type="Pfam" id="PF12698">
    <property type="entry name" value="ABC2_membrane_3"/>
    <property type="match status" value="1"/>
</dbReference>
<evidence type="ECO:0000313" key="9">
    <source>
        <dbReference type="Proteomes" id="UP000223828"/>
    </source>
</evidence>
<accession>A0A2C6WNB1</accession>
<dbReference type="OrthoDB" id="2406134at2"/>
<feature type="transmembrane region" description="Helical" evidence="5">
    <location>
        <begin position="7"/>
        <end position="31"/>
    </location>
</feature>
<evidence type="ECO:0000313" key="10">
    <source>
        <dbReference type="Proteomes" id="UP001056588"/>
    </source>
</evidence>
<reference evidence="7" key="1">
    <citation type="journal article" date="2017" name="Appl. Environ. Microbiol.">
        <title>Staphylococcus edaphicus sp. nov., isolated in Antarctica, harbours mecC gene and genomic islands with suspected role in adaptation to extreme environment.</title>
        <authorList>
            <person name="Pantucek R."/>
            <person name="Sedlacek I."/>
            <person name="Indrakova A."/>
            <person name="Vrbovska V."/>
            <person name="Maslanova I."/>
            <person name="Kovarovic V."/>
            <person name="Svec P."/>
            <person name="Kralova S."/>
            <person name="Kristofova L."/>
            <person name="Keklakova J."/>
            <person name="Petras P."/>
            <person name="Doskar J."/>
        </authorList>
    </citation>
    <scope>NUCLEOTIDE SEQUENCE</scope>
    <source>
        <strain evidence="7">CCM 8730</strain>
    </source>
</reference>
<dbReference type="InterPro" id="IPR051328">
    <property type="entry name" value="T7SS_ABC-Transporter"/>
</dbReference>
<dbReference type="AlphaFoldDB" id="A0A2C6WNB1"/>
<feature type="domain" description="ABC-2 type transporter transmembrane" evidence="6">
    <location>
        <begin position="9"/>
        <end position="410"/>
    </location>
</feature>
<evidence type="ECO:0000256" key="2">
    <source>
        <dbReference type="ARBA" id="ARBA00022692"/>
    </source>
</evidence>
<keyword evidence="2 5" id="KW-0812">Transmembrane</keyword>
<keyword evidence="4 5" id="KW-0472">Membrane</keyword>
<feature type="transmembrane region" description="Helical" evidence="5">
    <location>
        <begin position="312"/>
        <end position="334"/>
    </location>
</feature>
<dbReference type="GO" id="GO:0016020">
    <property type="term" value="C:membrane"/>
    <property type="evidence" value="ECO:0007669"/>
    <property type="project" value="UniProtKB-SubCell"/>
</dbReference>
<feature type="transmembrane region" description="Helical" evidence="5">
    <location>
        <begin position="273"/>
        <end position="297"/>
    </location>
</feature>
<gene>
    <name evidence="7" type="ORF">BTJ66_07635</name>
    <name evidence="8" type="ORF">MNY58_02815</name>
</gene>
<comment type="subcellular location">
    <subcellularLocation>
        <location evidence="1">Membrane</location>
        <topology evidence="1">Multi-pass membrane protein</topology>
    </subcellularLocation>
</comment>
<organism evidence="7 9">
    <name type="scientific">Staphylococcus edaphicus</name>
    <dbReference type="NCBI Taxonomy" id="1955013"/>
    <lineage>
        <taxon>Bacteria</taxon>
        <taxon>Bacillati</taxon>
        <taxon>Bacillota</taxon>
        <taxon>Bacilli</taxon>
        <taxon>Bacillales</taxon>
        <taxon>Staphylococcaceae</taxon>
        <taxon>Staphylococcus</taxon>
    </lineage>
</organism>
<protein>
    <submittedName>
        <fullName evidence="8">ABC transporter permease</fullName>
    </submittedName>
    <submittedName>
        <fullName evidence="7">Phage infection protein</fullName>
    </submittedName>
</protein>
<keyword evidence="3 5" id="KW-1133">Transmembrane helix</keyword>
<dbReference type="EMBL" id="MRZN01000010">
    <property type="protein sequence ID" value="PHK49623.1"/>
    <property type="molecule type" value="Genomic_DNA"/>
</dbReference>
<dbReference type="GO" id="GO:0140359">
    <property type="term" value="F:ABC-type transporter activity"/>
    <property type="evidence" value="ECO:0007669"/>
    <property type="project" value="InterPro"/>
</dbReference>
<reference evidence="9" key="2">
    <citation type="submission" date="2017-10" db="EMBL/GenBank/DDBJ databases">
        <title>Staphylococcus edaphicus sp. nov., isolated in Antarctica, harbouring mecC gene and genomic islands essential in adaptation to extreme environment.</title>
        <authorList>
            <person name="Pantucek R."/>
            <person name="Sedlacek I."/>
            <person name="Indrakova A."/>
            <person name="Vrbovska V."/>
            <person name="Maslanova I."/>
            <person name="Kovarovic V."/>
            <person name="Svec P."/>
            <person name="Kralova S."/>
            <person name="Kristofova L."/>
            <person name="Keklakova J."/>
            <person name="Petras P."/>
            <person name="Doskar J."/>
        </authorList>
    </citation>
    <scope>NUCLEOTIDE SEQUENCE [LARGE SCALE GENOMIC DNA]</scope>
    <source>
        <strain evidence="9">CCM 5085</strain>
    </source>
</reference>
<dbReference type="PANTHER" id="PTHR43077:SF5">
    <property type="entry name" value="PHAGE INFECTION PROTEIN"/>
    <property type="match status" value="1"/>
</dbReference>
<feature type="transmembrane region" description="Helical" evidence="5">
    <location>
        <begin position="341"/>
        <end position="360"/>
    </location>
</feature>
<feature type="transmembrane region" description="Helical" evidence="5">
    <location>
        <begin position="240"/>
        <end position="261"/>
    </location>
</feature>
<evidence type="ECO:0000313" key="8">
    <source>
        <dbReference type="EMBL" id="UQW82054.1"/>
    </source>
</evidence>
<evidence type="ECO:0000313" key="7">
    <source>
        <dbReference type="EMBL" id="PHK49623.1"/>
    </source>
</evidence>
<proteinExistence type="predicted"/>
<name>A0A2C6WNB1_9STAP</name>
<evidence type="ECO:0000259" key="6">
    <source>
        <dbReference type="Pfam" id="PF12698"/>
    </source>
</evidence>
<dbReference type="InterPro" id="IPR013525">
    <property type="entry name" value="ABC2_TM"/>
</dbReference>